<dbReference type="EMBL" id="GBRH01228469">
    <property type="protein sequence ID" value="JAD69426.1"/>
    <property type="molecule type" value="Transcribed_RNA"/>
</dbReference>
<organism evidence="1">
    <name type="scientific">Arundo donax</name>
    <name type="common">Giant reed</name>
    <name type="synonym">Donax arundinaceus</name>
    <dbReference type="NCBI Taxonomy" id="35708"/>
    <lineage>
        <taxon>Eukaryota</taxon>
        <taxon>Viridiplantae</taxon>
        <taxon>Streptophyta</taxon>
        <taxon>Embryophyta</taxon>
        <taxon>Tracheophyta</taxon>
        <taxon>Spermatophyta</taxon>
        <taxon>Magnoliopsida</taxon>
        <taxon>Liliopsida</taxon>
        <taxon>Poales</taxon>
        <taxon>Poaceae</taxon>
        <taxon>PACMAD clade</taxon>
        <taxon>Arundinoideae</taxon>
        <taxon>Arundineae</taxon>
        <taxon>Arundo</taxon>
    </lineage>
</organism>
<proteinExistence type="predicted"/>
<reference evidence="1" key="1">
    <citation type="submission" date="2014-09" db="EMBL/GenBank/DDBJ databases">
        <authorList>
            <person name="Magalhaes I.L.F."/>
            <person name="Oliveira U."/>
            <person name="Santos F.R."/>
            <person name="Vidigal T.H.D.A."/>
            <person name="Brescovit A.D."/>
            <person name="Santos A.J."/>
        </authorList>
    </citation>
    <scope>NUCLEOTIDE SEQUENCE</scope>
    <source>
        <tissue evidence="1">Shoot tissue taken approximately 20 cm above the soil surface</tissue>
    </source>
</reference>
<dbReference type="AlphaFoldDB" id="A0A0A9C1H4"/>
<name>A0A0A9C1H4_ARUDO</name>
<reference evidence="1" key="2">
    <citation type="journal article" date="2015" name="Data Brief">
        <title>Shoot transcriptome of the giant reed, Arundo donax.</title>
        <authorList>
            <person name="Barrero R.A."/>
            <person name="Guerrero F.D."/>
            <person name="Moolhuijzen P."/>
            <person name="Goolsby J.A."/>
            <person name="Tidwell J."/>
            <person name="Bellgard S.E."/>
            <person name="Bellgard M.I."/>
        </authorList>
    </citation>
    <scope>NUCLEOTIDE SEQUENCE</scope>
    <source>
        <tissue evidence="1">Shoot tissue taken approximately 20 cm above the soil surface</tissue>
    </source>
</reference>
<protein>
    <submittedName>
        <fullName evidence="1">Uncharacterized protein</fullName>
    </submittedName>
</protein>
<accession>A0A0A9C1H4</accession>
<sequence>MWASARLDPLREGRMVLAFWALVGVSWAKCSLTNDVQERNRRKTPATERFVLLRSSPPWLRFEELRPAMGRG</sequence>
<evidence type="ECO:0000313" key="1">
    <source>
        <dbReference type="EMBL" id="JAD69426.1"/>
    </source>
</evidence>